<dbReference type="STRING" id="1177982.SAMN04489711_11527"/>
<dbReference type="SUPFAM" id="SSF109604">
    <property type="entry name" value="HD-domain/PDEase-like"/>
    <property type="match status" value="1"/>
</dbReference>
<evidence type="ECO:0000259" key="2">
    <source>
        <dbReference type="PROSITE" id="PS51832"/>
    </source>
</evidence>
<accession>A0A1I2GI67</accession>
<evidence type="ECO:0000313" key="3">
    <source>
        <dbReference type="EMBL" id="SFF16928.1"/>
    </source>
</evidence>
<name>A0A1I2GI67_9BURK</name>
<organism evidence="3 4">
    <name type="scientific">Paracidovorax wautersii</name>
    <dbReference type="NCBI Taxonomy" id="1177982"/>
    <lineage>
        <taxon>Bacteria</taxon>
        <taxon>Pseudomonadati</taxon>
        <taxon>Pseudomonadota</taxon>
        <taxon>Betaproteobacteria</taxon>
        <taxon>Burkholderiales</taxon>
        <taxon>Comamonadaceae</taxon>
        <taxon>Paracidovorax</taxon>
    </lineage>
</organism>
<dbReference type="EMBL" id="FONX01000015">
    <property type="protein sequence ID" value="SFF16928.1"/>
    <property type="molecule type" value="Genomic_DNA"/>
</dbReference>
<dbReference type="AlphaFoldDB" id="A0A1I2GI67"/>
<proteinExistence type="predicted"/>
<keyword evidence="4" id="KW-1185">Reference proteome</keyword>
<dbReference type="InterPro" id="IPR037522">
    <property type="entry name" value="HD_GYP_dom"/>
</dbReference>
<gene>
    <name evidence="3" type="ORF">SAMN04489711_11527</name>
</gene>
<dbReference type="CDD" id="cd00077">
    <property type="entry name" value="HDc"/>
    <property type="match status" value="1"/>
</dbReference>
<dbReference type="Gene3D" id="1.10.3210.10">
    <property type="entry name" value="Hypothetical protein af1432"/>
    <property type="match status" value="1"/>
</dbReference>
<feature type="compositionally biased region" description="Pro residues" evidence="1">
    <location>
        <begin position="95"/>
        <end position="109"/>
    </location>
</feature>
<dbReference type="InterPro" id="IPR006675">
    <property type="entry name" value="HDIG_dom"/>
</dbReference>
<protein>
    <submittedName>
        <fullName evidence="3">HDIG domain-containing protein</fullName>
    </submittedName>
</protein>
<feature type="region of interest" description="Disordered" evidence="1">
    <location>
        <begin position="89"/>
        <end position="117"/>
    </location>
</feature>
<dbReference type="Pfam" id="PF11871">
    <property type="entry name" value="DUF3391"/>
    <property type="match status" value="1"/>
</dbReference>
<sequence length="431" mass="46668">MLKRISVRDLSLGMYLHQFCGSWMDHPFWRTGFVLKDPKDLARIRDTAIREVWIDTSRGLDVASGVAGVSREEADSQIDSQFAEMAEAAEEAFALPPPPPPPPPAPAPAPARSTAPTSMEAELRAAALICNRAREAVTSMFAEARMGRAVDASGAQDLVNEIAASVTRNPSALISLARLKTADDYTYMHSVAVCALMVALARQVKLPEDDVRQAGMAGLLHDLGKAAIPLDILNKPGKLTDEEFAVVREHPVEGHAMLQEVGGVSAPVLEACLHHHEKMDGTGYPHRQQGEGISLIARMAAICDVYDAITSDRPYKRGWDPAESVRRMAEWGPAHFDPRLFQAFVKSIGIYPVGSLVRLTSGRLGVVMKQSGQALTAPYVNVFFSTKSGLRITPEQVNLAAPGCNERIVAREDPSSWGFTDLSGLWAGPQG</sequence>
<dbReference type="Pfam" id="PF13487">
    <property type="entry name" value="HD_5"/>
    <property type="match status" value="1"/>
</dbReference>
<dbReference type="RefSeq" id="WP_092940887.1">
    <property type="nucleotide sequence ID" value="NZ_FONX01000015.1"/>
</dbReference>
<dbReference type="GO" id="GO:0008081">
    <property type="term" value="F:phosphoric diester hydrolase activity"/>
    <property type="evidence" value="ECO:0007669"/>
    <property type="project" value="UniProtKB-ARBA"/>
</dbReference>
<evidence type="ECO:0000256" key="1">
    <source>
        <dbReference type="SAM" id="MobiDB-lite"/>
    </source>
</evidence>
<dbReference type="SMART" id="SM00471">
    <property type="entry name" value="HDc"/>
    <property type="match status" value="1"/>
</dbReference>
<dbReference type="Proteomes" id="UP000199119">
    <property type="component" value="Unassembled WGS sequence"/>
</dbReference>
<feature type="domain" description="HD-GYP" evidence="2">
    <location>
        <begin position="164"/>
        <end position="360"/>
    </location>
</feature>
<dbReference type="InterPro" id="IPR021812">
    <property type="entry name" value="DUF3391"/>
</dbReference>
<evidence type="ECO:0000313" key="4">
    <source>
        <dbReference type="Proteomes" id="UP000199119"/>
    </source>
</evidence>
<dbReference type="InterPro" id="IPR003607">
    <property type="entry name" value="HD/PDEase_dom"/>
</dbReference>
<dbReference type="PANTHER" id="PTHR43155:SF2">
    <property type="entry name" value="CYCLIC DI-GMP PHOSPHODIESTERASE PA4108"/>
    <property type="match status" value="1"/>
</dbReference>
<dbReference type="NCBIfam" id="TIGR00277">
    <property type="entry name" value="HDIG"/>
    <property type="match status" value="1"/>
</dbReference>
<dbReference type="OrthoDB" id="9764808at2"/>
<dbReference type="PANTHER" id="PTHR43155">
    <property type="entry name" value="CYCLIC DI-GMP PHOSPHODIESTERASE PA4108-RELATED"/>
    <property type="match status" value="1"/>
</dbReference>
<dbReference type="PROSITE" id="PS51832">
    <property type="entry name" value="HD_GYP"/>
    <property type="match status" value="1"/>
</dbReference>
<reference evidence="4" key="1">
    <citation type="submission" date="2016-10" db="EMBL/GenBank/DDBJ databases">
        <authorList>
            <person name="Varghese N."/>
            <person name="Submissions S."/>
        </authorList>
    </citation>
    <scope>NUCLEOTIDE SEQUENCE [LARGE SCALE GENOMIC DNA]</scope>
    <source>
        <strain evidence="4">DSM 27981</strain>
    </source>
</reference>